<accession>A0ABY9VA74</accession>
<dbReference type="Gene3D" id="3.40.1190.20">
    <property type="match status" value="1"/>
</dbReference>
<evidence type="ECO:0000256" key="6">
    <source>
        <dbReference type="ARBA" id="ARBA00023268"/>
    </source>
</evidence>
<dbReference type="Gene3D" id="3.40.50.620">
    <property type="entry name" value="HUPs"/>
    <property type="match status" value="1"/>
</dbReference>
<feature type="domain" description="Cytidyltransferase-like" evidence="10">
    <location>
        <begin position="352"/>
        <end position="445"/>
    </location>
</feature>
<gene>
    <name evidence="11" type="primary">rfaE2</name>
    <name evidence="11" type="ORF">PS467_34380</name>
</gene>
<evidence type="ECO:0000256" key="2">
    <source>
        <dbReference type="ARBA" id="ARBA00022679"/>
    </source>
</evidence>
<dbReference type="InterPro" id="IPR014729">
    <property type="entry name" value="Rossmann-like_a/b/a_fold"/>
</dbReference>
<feature type="domain" description="Carbohydrate kinase PfkB" evidence="9">
    <location>
        <begin position="20"/>
        <end position="311"/>
    </location>
</feature>
<dbReference type="InterPro" id="IPR050385">
    <property type="entry name" value="Archaeal_FAD_synthase"/>
</dbReference>
<dbReference type="Proteomes" id="UP001305606">
    <property type="component" value="Chromosome"/>
</dbReference>
<keyword evidence="3 11" id="KW-0548">Nucleotidyltransferase</keyword>
<evidence type="ECO:0000256" key="4">
    <source>
        <dbReference type="ARBA" id="ARBA00022741"/>
    </source>
</evidence>
<keyword evidence="6" id="KW-0511">Multifunctional enzyme</keyword>
<dbReference type="GO" id="GO:0016779">
    <property type="term" value="F:nucleotidyltransferase activity"/>
    <property type="evidence" value="ECO:0007669"/>
    <property type="project" value="UniProtKB-KW"/>
</dbReference>
<dbReference type="SUPFAM" id="SSF52374">
    <property type="entry name" value="Nucleotidylyl transferase"/>
    <property type="match status" value="1"/>
</dbReference>
<evidence type="ECO:0000256" key="8">
    <source>
        <dbReference type="ARBA" id="ARBA00047428"/>
    </source>
</evidence>
<dbReference type="InterPro" id="IPR011611">
    <property type="entry name" value="PfkB_dom"/>
</dbReference>
<organism evidence="11 12">
    <name type="scientific">Streptomyces luomodiensis</name>
    <dbReference type="NCBI Taxonomy" id="3026192"/>
    <lineage>
        <taxon>Bacteria</taxon>
        <taxon>Bacillati</taxon>
        <taxon>Actinomycetota</taxon>
        <taxon>Actinomycetes</taxon>
        <taxon>Kitasatosporales</taxon>
        <taxon>Streptomycetaceae</taxon>
        <taxon>Streptomyces</taxon>
    </lineage>
</organism>
<keyword evidence="12" id="KW-1185">Reference proteome</keyword>
<name>A0ABY9VA74_9ACTN</name>
<dbReference type="NCBIfam" id="TIGR02199">
    <property type="entry name" value="rfaE_dom_II"/>
    <property type="match status" value="1"/>
</dbReference>
<comment type="catalytic activity">
    <reaction evidence="8">
        <text>D-glycero-beta-D-manno-heptose 1-phosphate + ATP + H(+) = ADP-D-glycero-beta-D-manno-heptose + diphosphate</text>
        <dbReference type="Rhea" id="RHEA:27465"/>
        <dbReference type="ChEBI" id="CHEBI:15378"/>
        <dbReference type="ChEBI" id="CHEBI:30616"/>
        <dbReference type="ChEBI" id="CHEBI:33019"/>
        <dbReference type="ChEBI" id="CHEBI:59967"/>
        <dbReference type="ChEBI" id="CHEBI:61593"/>
        <dbReference type="EC" id="2.7.7.70"/>
    </reaction>
</comment>
<keyword evidence="4" id="KW-0547">Nucleotide-binding</keyword>
<evidence type="ECO:0000259" key="9">
    <source>
        <dbReference type="Pfam" id="PF00294"/>
    </source>
</evidence>
<keyword evidence="2" id="KW-0808">Transferase</keyword>
<sequence>MALGASSRAPERRRDGPAPLVVVGDALLDHDIVGVVRRLSPEAPVPTVDNAQVRARPGGAGLAALLAARDDRPVVLVTALSADQEGGELADLLRAHDVHVIDLGADGTTPVKSRVRTEDRSLLMLSRASDRRVRLRRRLTEAERDLLLGAAAVLVSDYGRGVTFDESVRAALTAAAPRTPVVWDPHPRGAEPVSGVRLVTPNSQEAAHFAGGTGTGLVGDVDRAGTLLDRWRAGGVVITRGGNGAVLLESRDGAPLVVPGVPVTAADTCGAGDRFAVAVASLLADRALPAEAVTAAVGTATEFVAAGGASALVSDTAPEPARPGVAERGTAESDLTALLARVRARGEEVVAAGGCFDLIHPGHIALLDQARRLGGCLVVCLNDDNSVRRLKGETRPVVPQQDRAAVLASLGSVDAVVLFGEDTPEEVLKIIRPDIYVKGGDYRVEDVAEAALVAEWGGRTVIVPYVEGRSTTSMISRIHDSGSRV</sequence>
<evidence type="ECO:0000259" key="10">
    <source>
        <dbReference type="Pfam" id="PF01467"/>
    </source>
</evidence>
<evidence type="ECO:0000313" key="11">
    <source>
        <dbReference type="EMBL" id="WNF01788.1"/>
    </source>
</evidence>
<dbReference type="RefSeq" id="WP_349256491.1">
    <property type="nucleotide sequence ID" value="NZ_CP117522.1"/>
</dbReference>
<evidence type="ECO:0000256" key="7">
    <source>
        <dbReference type="ARBA" id="ARBA00023277"/>
    </source>
</evidence>
<evidence type="ECO:0000256" key="1">
    <source>
        <dbReference type="ARBA" id="ARBA00012519"/>
    </source>
</evidence>
<dbReference type="PANTHER" id="PTHR43793">
    <property type="entry name" value="FAD SYNTHASE"/>
    <property type="match status" value="1"/>
</dbReference>
<reference evidence="11 12" key="1">
    <citation type="submission" date="2023-02" db="EMBL/GenBank/DDBJ databases">
        <title>Streptomyces sp. SCA4-21 with antifungal activity against Fusarium oxysporum f. sp. cubense, Streptomyces sp. SCA2-17 with antifungal activity against Fusarium oxysporum f. sp. cubense.</title>
        <authorList>
            <person name="Qi D."/>
        </authorList>
    </citation>
    <scope>NUCLEOTIDE SEQUENCE [LARGE SCALE GENOMIC DNA]</scope>
    <source>
        <strain evidence="11 12">SCA4-21</strain>
    </source>
</reference>
<dbReference type="SUPFAM" id="SSF53613">
    <property type="entry name" value="Ribokinase-like"/>
    <property type="match status" value="1"/>
</dbReference>
<dbReference type="InterPro" id="IPR011914">
    <property type="entry name" value="RfaE_dom_II"/>
</dbReference>
<dbReference type="EMBL" id="CP117522">
    <property type="protein sequence ID" value="WNF01788.1"/>
    <property type="molecule type" value="Genomic_DNA"/>
</dbReference>
<dbReference type="PANTHER" id="PTHR43793:SF2">
    <property type="entry name" value="BIFUNCTIONAL PROTEIN HLDE"/>
    <property type="match status" value="1"/>
</dbReference>
<keyword evidence="7" id="KW-0119">Carbohydrate metabolism</keyword>
<dbReference type="Pfam" id="PF00294">
    <property type="entry name" value="PfkB"/>
    <property type="match status" value="1"/>
</dbReference>
<dbReference type="InterPro" id="IPR029056">
    <property type="entry name" value="Ribokinase-like"/>
</dbReference>
<proteinExistence type="predicted"/>
<dbReference type="NCBIfam" id="TIGR00125">
    <property type="entry name" value="cyt_tran_rel"/>
    <property type="match status" value="1"/>
</dbReference>
<dbReference type="InterPro" id="IPR004821">
    <property type="entry name" value="Cyt_trans-like"/>
</dbReference>
<dbReference type="Pfam" id="PF01467">
    <property type="entry name" value="CTP_transf_like"/>
    <property type="match status" value="1"/>
</dbReference>
<evidence type="ECO:0000256" key="5">
    <source>
        <dbReference type="ARBA" id="ARBA00022840"/>
    </source>
</evidence>
<keyword evidence="5" id="KW-0067">ATP-binding</keyword>
<evidence type="ECO:0000313" key="12">
    <source>
        <dbReference type="Proteomes" id="UP001305606"/>
    </source>
</evidence>
<protein>
    <recommendedName>
        <fullName evidence="1">D-glycero-beta-D-manno-heptose 1-phosphate adenylyltransferase</fullName>
        <ecNumber evidence="1">2.7.7.70</ecNumber>
    </recommendedName>
</protein>
<evidence type="ECO:0000256" key="3">
    <source>
        <dbReference type="ARBA" id="ARBA00022695"/>
    </source>
</evidence>
<dbReference type="EC" id="2.7.7.70" evidence="1"/>